<dbReference type="AlphaFoldDB" id="A0A1G7KBM6"/>
<dbReference type="EMBL" id="FNAT01000011">
    <property type="protein sequence ID" value="SDF34556.1"/>
    <property type="molecule type" value="Genomic_DNA"/>
</dbReference>
<evidence type="ECO:0000313" key="2">
    <source>
        <dbReference type="EMBL" id="SDF34556.1"/>
    </source>
</evidence>
<gene>
    <name evidence="2" type="ORF">SAMN04488567_0157</name>
</gene>
<name>A0A1G7KBM6_9RHOB</name>
<accession>A0A1G7KBM6</accession>
<evidence type="ECO:0008006" key="4">
    <source>
        <dbReference type="Google" id="ProtNLM"/>
    </source>
</evidence>
<keyword evidence="3" id="KW-1185">Reference proteome</keyword>
<reference evidence="3" key="1">
    <citation type="submission" date="2016-10" db="EMBL/GenBank/DDBJ databases">
        <authorList>
            <person name="Varghese N."/>
            <person name="Submissions S."/>
        </authorList>
    </citation>
    <scope>NUCLEOTIDE SEQUENCE [LARGE SCALE GENOMIC DNA]</scope>
    <source>
        <strain evidence="3">DSM 21424</strain>
    </source>
</reference>
<dbReference type="STRING" id="521013.SAMN04488567_0157"/>
<evidence type="ECO:0000256" key="1">
    <source>
        <dbReference type="SAM" id="MobiDB-lite"/>
    </source>
</evidence>
<protein>
    <recommendedName>
        <fullName evidence="4">FlgN protein</fullName>
    </recommendedName>
</protein>
<feature type="region of interest" description="Disordered" evidence="1">
    <location>
        <begin position="104"/>
        <end position="130"/>
    </location>
</feature>
<evidence type="ECO:0000313" key="3">
    <source>
        <dbReference type="Proteomes" id="UP000198922"/>
    </source>
</evidence>
<dbReference type="OrthoDB" id="7866198at2"/>
<proteinExistence type="predicted"/>
<dbReference type="Proteomes" id="UP000198922">
    <property type="component" value="Unassembled WGS sequence"/>
</dbReference>
<dbReference type="RefSeq" id="WP_090114876.1">
    <property type="nucleotide sequence ID" value="NZ_FNAT01000011.1"/>
</dbReference>
<organism evidence="2 3">
    <name type="scientific">Limimaricola pyoseonensis</name>
    <dbReference type="NCBI Taxonomy" id="521013"/>
    <lineage>
        <taxon>Bacteria</taxon>
        <taxon>Pseudomonadati</taxon>
        <taxon>Pseudomonadota</taxon>
        <taxon>Alphaproteobacteria</taxon>
        <taxon>Rhodobacterales</taxon>
        <taxon>Paracoccaceae</taxon>
        <taxon>Limimaricola</taxon>
    </lineage>
</organism>
<sequence>MSVQDDIDALIELLEEEIAEVGQGRFDGLAEAMVRKQALSDSIEAATGEIEAALAPEDDEAEALRDRLDRLSALAARDMALLQRMAQVSGEVARDMKRLRDRHGLGGLYGSDGKRGRDATLSPASMDKSV</sequence>